<evidence type="ECO:0000256" key="2">
    <source>
        <dbReference type="ARBA" id="ARBA00023295"/>
    </source>
</evidence>
<dbReference type="SUPFAM" id="SSF51445">
    <property type="entry name" value="(Trans)glycosidases"/>
    <property type="match status" value="1"/>
</dbReference>
<dbReference type="GO" id="GO:0004553">
    <property type="term" value="F:hydrolase activity, hydrolyzing O-glycosyl compounds"/>
    <property type="evidence" value="ECO:0007669"/>
    <property type="project" value="InterPro"/>
</dbReference>
<dbReference type="Gene3D" id="3.20.20.80">
    <property type="entry name" value="Glycosidases"/>
    <property type="match status" value="1"/>
</dbReference>
<gene>
    <name evidence="7" type="ORF">SAMN04489716_0445</name>
</gene>
<feature type="active site" description="Proton donor" evidence="3">
    <location>
        <position position="186"/>
    </location>
</feature>
<dbReference type="STRING" id="113562.SAMN04489716_0445"/>
<feature type="active site" description="Nucleophile" evidence="3">
    <location>
        <position position="298"/>
    </location>
</feature>
<sequence length="371" mass="40645">MSDVPDAPRRARLWLAGGGVAVLALVIAIAITVNPSDDHPAATPSSDIPIDTAEADPRSARQTIALPRATGSWPGDHGLSGVNGFPVLDTASVTEFCTLRGRPCNVAQTYTDRTDYDSMTRNSGWMFENFADFDGVLVISQALVPDKGETLMAACAAGDYDQNWRDFGTLMVTHGRGDSIVRLGWEMNESSMAWRGLDTEDYIACYRSAATALRSANPQVVVDWTINAHNTPADLCGGLSTNCYPGDDVVDIIGIDNYDHHPWSPTKADFDRTAADPEGLTWFFDFARTHGKLFSVGEWGIMPTGDAGKDNPEFIGWMHQWFAEHAQYLAYEAYFQRCDGTFSQSSILRPDDPDCLPNTGSSDTYRSLFSR</sequence>
<feature type="transmembrane region" description="Helical" evidence="5">
    <location>
        <begin position="12"/>
        <end position="33"/>
    </location>
</feature>
<dbReference type="EMBL" id="LT629758">
    <property type="protein sequence ID" value="SDS28623.1"/>
    <property type="molecule type" value="Genomic_DNA"/>
</dbReference>
<keyword evidence="5" id="KW-0472">Membrane</keyword>
<feature type="domain" description="GH26" evidence="6">
    <location>
        <begin position="61"/>
        <end position="351"/>
    </location>
</feature>
<dbReference type="RefSeq" id="WP_092541120.1">
    <property type="nucleotide sequence ID" value="NZ_BOMJ01000040.1"/>
</dbReference>
<keyword evidence="2 3" id="KW-0326">Glycosidase</keyword>
<evidence type="ECO:0000256" key="3">
    <source>
        <dbReference type="PROSITE-ProRule" id="PRU01100"/>
    </source>
</evidence>
<evidence type="ECO:0000256" key="4">
    <source>
        <dbReference type="SAM" id="MobiDB-lite"/>
    </source>
</evidence>
<dbReference type="InterPro" id="IPR017853">
    <property type="entry name" value="GH"/>
</dbReference>
<evidence type="ECO:0000313" key="8">
    <source>
        <dbReference type="Proteomes" id="UP000198688"/>
    </source>
</evidence>
<dbReference type="OrthoDB" id="3279376at2"/>
<keyword evidence="8" id="KW-1185">Reference proteome</keyword>
<protein>
    <recommendedName>
        <fullName evidence="6">GH26 domain-containing protein</fullName>
    </recommendedName>
</protein>
<dbReference type="InterPro" id="IPR022790">
    <property type="entry name" value="GH26_dom"/>
</dbReference>
<evidence type="ECO:0000256" key="1">
    <source>
        <dbReference type="ARBA" id="ARBA00022801"/>
    </source>
</evidence>
<reference evidence="7 8" key="1">
    <citation type="submission" date="2016-10" db="EMBL/GenBank/DDBJ databases">
        <authorList>
            <person name="de Groot N.N."/>
        </authorList>
    </citation>
    <scope>NUCLEOTIDE SEQUENCE [LARGE SCALE GENOMIC DNA]</scope>
    <source>
        <strain evidence="7 8">DSM 43941</strain>
    </source>
</reference>
<keyword evidence="5" id="KW-1133">Transmembrane helix</keyword>
<feature type="region of interest" description="Disordered" evidence="4">
    <location>
        <begin position="36"/>
        <end position="57"/>
    </location>
</feature>
<keyword evidence="5" id="KW-0812">Transmembrane</keyword>
<evidence type="ECO:0000259" key="6">
    <source>
        <dbReference type="PROSITE" id="PS51764"/>
    </source>
</evidence>
<evidence type="ECO:0000256" key="5">
    <source>
        <dbReference type="SAM" id="Phobius"/>
    </source>
</evidence>
<evidence type="ECO:0000313" key="7">
    <source>
        <dbReference type="EMBL" id="SDS28623.1"/>
    </source>
</evidence>
<dbReference type="PROSITE" id="PS51764">
    <property type="entry name" value="GH26"/>
    <property type="match status" value="1"/>
</dbReference>
<dbReference type="AlphaFoldDB" id="A0A1H1QZ03"/>
<comment type="similarity">
    <text evidence="3">Belongs to the glycosyl hydrolase 26 family.</text>
</comment>
<dbReference type="Proteomes" id="UP000198688">
    <property type="component" value="Chromosome I"/>
</dbReference>
<name>A0A1H1QZ03_9ACTN</name>
<proteinExistence type="inferred from homology"/>
<keyword evidence="1 3" id="KW-0378">Hydrolase</keyword>
<organism evidence="7 8">
    <name type="scientific">Actinoplanes derwentensis</name>
    <dbReference type="NCBI Taxonomy" id="113562"/>
    <lineage>
        <taxon>Bacteria</taxon>
        <taxon>Bacillati</taxon>
        <taxon>Actinomycetota</taxon>
        <taxon>Actinomycetes</taxon>
        <taxon>Micromonosporales</taxon>
        <taxon>Micromonosporaceae</taxon>
        <taxon>Actinoplanes</taxon>
    </lineage>
</organism>
<accession>A0A1H1QZ03</accession>